<evidence type="ECO:0000313" key="3">
    <source>
        <dbReference type="Proteomes" id="UP000789375"/>
    </source>
</evidence>
<reference evidence="2" key="1">
    <citation type="submission" date="2021-06" db="EMBL/GenBank/DDBJ databases">
        <authorList>
            <person name="Kallberg Y."/>
            <person name="Tangrot J."/>
            <person name="Rosling A."/>
        </authorList>
    </citation>
    <scope>NUCLEOTIDE SEQUENCE</scope>
    <source>
        <strain evidence="2">87-6 pot B 2015</strain>
    </source>
</reference>
<dbReference type="EMBL" id="CAJVPP010001124">
    <property type="protein sequence ID" value="CAG8535608.1"/>
    <property type="molecule type" value="Genomic_DNA"/>
</dbReference>
<name>A0A9N9AN68_FUNMO</name>
<sequence>MDNKEALVRYHHLPEQSILDQFKRRDGQSLSDRAIPEITNDLLPSFPVGRFKVSSLLERNRSSNLSKKVNSRQRKKVSDLPKVS</sequence>
<proteinExistence type="predicted"/>
<comment type="caution">
    <text evidence="2">The sequence shown here is derived from an EMBL/GenBank/DDBJ whole genome shotgun (WGS) entry which is preliminary data.</text>
</comment>
<accession>A0A9N9AN68</accession>
<gene>
    <name evidence="2" type="ORF">FMOSSE_LOCUS5725</name>
</gene>
<organism evidence="2 3">
    <name type="scientific">Funneliformis mosseae</name>
    <name type="common">Endomycorrhizal fungus</name>
    <name type="synonym">Glomus mosseae</name>
    <dbReference type="NCBI Taxonomy" id="27381"/>
    <lineage>
        <taxon>Eukaryota</taxon>
        <taxon>Fungi</taxon>
        <taxon>Fungi incertae sedis</taxon>
        <taxon>Mucoromycota</taxon>
        <taxon>Glomeromycotina</taxon>
        <taxon>Glomeromycetes</taxon>
        <taxon>Glomerales</taxon>
        <taxon>Glomeraceae</taxon>
        <taxon>Funneliformis</taxon>
    </lineage>
</organism>
<feature type="region of interest" description="Disordered" evidence="1">
    <location>
        <begin position="60"/>
        <end position="84"/>
    </location>
</feature>
<evidence type="ECO:0000256" key="1">
    <source>
        <dbReference type="SAM" id="MobiDB-lite"/>
    </source>
</evidence>
<dbReference type="Proteomes" id="UP000789375">
    <property type="component" value="Unassembled WGS sequence"/>
</dbReference>
<protein>
    <submittedName>
        <fullName evidence="2">9734_t:CDS:1</fullName>
    </submittedName>
</protein>
<keyword evidence="3" id="KW-1185">Reference proteome</keyword>
<evidence type="ECO:0000313" key="2">
    <source>
        <dbReference type="EMBL" id="CAG8535608.1"/>
    </source>
</evidence>
<dbReference type="AlphaFoldDB" id="A0A9N9AN68"/>